<evidence type="ECO:0008006" key="4">
    <source>
        <dbReference type="Google" id="ProtNLM"/>
    </source>
</evidence>
<accession>A0AA37WHF0</accession>
<evidence type="ECO:0000313" key="2">
    <source>
        <dbReference type="EMBL" id="GLR69812.1"/>
    </source>
</evidence>
<proteinExistence type="predicted"/>
<evidence type="ECO:0000313" key="3">
    <source>
        <dbReference type="Proteomes" id="UP001156601"/>
    </source>
</evidence>
<feature type="chain" id="PRO_5041376437" description="Ig-like domain (Group 2)" evidence="1">
    <location>
        <begin position="21"/>
        <end position="531"/>
    </location>
</feature>
<reference evidence="2" key="1">
    <citation type="journal article" date="2014" name="Int. J. Syst. Evol. Microbiol.">
        <title>Complete genome sequence of Corynebacterium casei LMG S-19264T (=DSM 44701T), isolated from a smear-ripened cheese.</title>
        <authorList>
            <consortium name="US DOE Joint Genome Institute (JGI-PGF)"/>
            <person name="Walter F."/>
            <person name="Albersmeier A."/>
            <person name="Kalinowski J."/>
            <person name="Ruckert C."/>
        </authorList>
    </citation>
    <scope>NUCLEOTIDE SEQUENCE</scope>
    <source>
        <strain evidence="2">NBRC 110023</strain>
    </source>
</reference>
<protein>
    <recommendedName>
        <fullName evidence="4">Ig-like domain (Group 2)</fullName>
    </recommendedName>
</protein>
<keyword evidence="1" id="KW-0732">Signal</keyword>
<feature type="signal peptide" evidence="1">
    <location>
        <begin position="1"/>
        <end position="20"/>
    </location>
</feature>
<gene>
    <name evidence="2" type="ORF">GCM10007852_07200</name>
</gene>
<dbReference type="EMBL" id="BSOT01000005">
    <property type="protein sequence ID" value="GLR69812.1"/>
    <property type="molecule type" value="Genomic_DNA"/>
</dbReference>
<dbReference type="AlphaFoldDB" id="A0AA37WHF0"/>
<dbReference type="Gene3D" id="2.60.120.260">
    <property type="entry name" value="Galactose-binding domain-like"/>
    <property type="match status" value="1"/>
</dbReference>
<dbReference type="Proteomes" id="UP001156601">
    <property type="component" value="Unassembled WGS sequence"/>
</dbReference>
<sequence length="531" mass="56768">MNTNLLKKLFLATAVATALAGCGGADEGFQTGLTGTAAVSWDGPRNIELDEVSGTHRLSLLDGANLQGTESVIIRSLIILGDNPPPPLGITFNGTDVTVNTDEFLHVVEFGNAITYEYEYIIENGKGAPRNEDGTEQRRKLNITLNGVSHPVESFTLSEQSMEIPPTNEVEFEVSGVFEPFFSTNQAIDWTLDGETLETGVTIGNEFASFTVLESGSIKIVGITEGMTELVGVPQDDPTKAVTLPIEVTNNFTSSYAVSLHHGVVEDSIGKTLTLADCSAHMLSAVNAPAERNFADTITWSSTSEKISIMPMEGLTEDGSPVSGAKAMISIADGQAGAEVVQVTANSESGKQKTISVKIAENVMCDGLLNSDFSDTLKGWYWKNKDGLTSEILPNVGIEGDALHITGDGSASHFLQGIQWDAASEPNLTIRPLGTGTGQIGFSGWVKNLGGSATKFSLELSIWTGSWATFDNPSLDVEVSDEWQFVSGTFDAPLWGDDTSMRFIYRIPQSDPAVASDLLIDNVALYKVQTF</sequence>
<keyword evidence="3" id="KW-1185">Reference proteome</keyword>
<name>A0AA37WHF0_9ALTE</name>
<dbReference type="RefSeq" id="WP_284216122.1">
    <property type="nucleotide sequence ID" value="NZ_BSOT01000005.1"/>
</dbReference>
<dbReference type="PROSITE" id="PS51257">
    <property type="entry name" value="PROKAR_LIPOPROTEIN"/>
    <property type="match status" value="1"/>
</dbReference>
<organism evidence="2 3">
    <name type="scientific">Agaribacter marinus</name>
    <dbReference type="NCBI Taxonomy" id="1431249"/>
    <lineage>
        <taxon>Bacteria</taxon>
        <taxon>Pseudomonadati</taxon>
        <taxon>Pseudomonadota</taxon>
        <taxon>Gammaproteobacteria</taxon>
        <taxon>Alteromonadales</taxon>
        <taxon>Alteromonadaceae</taxon>
        <taxon>Agaribacter</taxon>
    </lineage>
</organism>
<evidence type="ECO:0000256" key="1">
    <source>
        <dbReference type="SAM" id="SignalP"/>
    </source>
</evidence>
<comment type="caution">
    <text evidence="2">The sequence shown here is derived from an EMBL/GenBank/DDBJ whole genome shotgun (WGS) entry which is preliminary data.</text>
</comment>
<reference evidence="2" key="2">
    <citation type="submission" date="2023-01" db="EMBL/GenBank/DDBJ databases">
        <title>Draft genome sequence of Agaribacter marinus strain NBRC 110023.</title>
        <authorList>
            <person name="Sun Q."/>
            <person name="Mori K."/>
        </authorList>
    </citation>
    <scope>NUCLEOTIDE SEQUENCE</scope>
    <source>
        <strain evidence="2">NBRC 110023</strain>
    </source>
</reference>